<dbReference type="InterPro" id="IPR000742">
    <property type="entry name" value="EGF"/>
</dbReference>
<dbReference type="GO" id="GO:0005886">
    <property type="term" value="C:plasma membrane"/>
    <property type="evidence" value="ECO:0007669"/>
    <property type="project" value="TreeGrafter"/>
</dbReference>
<feature type="repeat" description="LDL-receptor class B" evidence="14">
    <location>
        <begin position="249"/>
        <end position="293"/>
    </location>
</feature>
<dbReference type="PANTHER" id="PTHR46513:SF13">
    <property type="entry name" value="EGF-LIKE DOMAIN-CONTAINING PROTEIN"/>
    <property type="match status" value="1"/>
</dbReference>
<evidence type="ECO:0000256" key="6">
    <source>
        <dbReference type="ARBA" id="ARBA00022737"/>
    </source>
</evidence>
<dbReference type="GO" id="GO:0060070">
    <property type="term" value="P:canonical Wnt signaling pathway"/>
    <property type="evidence" value="ECO:0007669"/>
    <property type="project" value="TreeGrafter"/>
</dbReference>
<accession>A0A8X6P152</accession>
<keyword evidence="17" id="KW-1185">Reference proteome</keyword>
<dbReference type="SMART" id="SM00135">
    <property type="entry name" value="LY"/>
    <property type="match status" value="9"/>
</dbReference>
<comment type="caution">
    <text evidence="12">Lacks conserved residue(s) required for the propagation of feature annotation.</text>
</comment>
<dbReference type="SMART" id="SM00181">
    <property type="entry name" value="EGF"/>
    <property type="match status" value="4"/>
</dbReference>
<dbReference type="GO" id="GO:0042813">
    <property type="term" value="F:Wnt receptor activity"/>
    <property type="evidence" value="ECO:0007669"/>
    <property type="project" value="TreeGrafter"/>
</dbReference>
<evidence type="ECO:0000259" key="15">
    <source>
        <dbReference type="PROSITE" id="PS50026"/>
    </source>
</evidence>
<feature type="non-terminal residue" evidence="16">
    <location>
        <position position="1"/>
    </location>
</feature>
<dbReference type="Pfam" id="PF14670">
    <property type="entry name" value="FXa_inhibition"/>
    <property type="match status" value="1"/>
</dbReference>
<dbReference type="Gene3D" id="2.10.25.10">
    <property type="entry name" value="Laminin"/>
    <property type="match status" value="2"/>
</dbReference>
<dbReference type="PROSITE" id="PS50068">
    <property type="entry name" value="LDLRA_2"/>
    <property type="match status" value="1"/>
</dbReference>
<dbReference type="PROSITE" id="PS00010">
    <property type="entry name" value="ASX_HYDROXYL"/>
    <property type="match status" value="1"/>
</dbReference>
<dbReference type="InterPro" id="IPR011042">
    <property type="entry name" value="6-blade_b-propeller_TolB-like"/>
</dbReference>
<dbReference type="CDD" id="cd00112">
    <property type="entry name" value="LDLa"/>
    <property type="match status" value="1"/>
</dbReference>
<dbReference type="InterPro" id="IPR001881">
    <property type="entry name" value="EGF-like_Ca-bd_dom"/>
</dbReference>
<keyword evidence="9 12" id="KW-1015">Disulfide bond</keyword>
<dbReference type="InterPro" id="IPR018097">
    <property type="entry name" value="EGF_Ca-bd_CS"/>
</dbReference>
<feature type="domain" description="EGF-like" evidence="15">
    <location>
        <begin position="79"/>
        <end position="116"/>
    </location>
</feature>
<evidence type="ECO:0000256" key="9">
    <source>
        <dbReference type="ARBA" id="ARBA00023157"/>
    </source>
</evidence>
<dbReference type="SUPFAM" id="SSF57196">
    <property type="entry name" value="EGF/Laminin"/>
    <property type="match status" value="1"/>
</dbReference>
<evidence type="ECO:0000256" key="5">
    <source>
        <dbReference type="ARBA" id="ARBA00022729"/>
    </source>
</evidence>
<dbReference type="Pfam" id="PF00057">
    <property type="entry name" value="Ldl_recept_a"/>
    <property type="match status" value="1"/>
</dbReference>
<dbReference type="InterPro" id="IPR036055">
    <property type="entry name" value="LDL_receptor-like_sf"/>
</dbReference>
<dbReference type="EMBL" id="BMAW01015006">
    <property type="protein sequence ID" value="GFT41555.1"/>
    <property type="molecule type" value="Genomic_DNA"/>
</dbReference>
<dbReference type="InterPro" id="IPR000033">
    <property type="entry name" value="LDLR_classB_rpt"/>
</dbReference>
<evidence type="ECO:0000256" key="4">
    <source>
        <dbReference type="ARBA" id="ARBA00022692"/>
    </source>
</evidence>
<dbReference type="InterPro" id="IPR050778">
    <property type="entry name" value="Cueball_EGF_LRP_Nidogen"/>
</dbReference>
<feature type="disulfide bond" evidence="13">
    <location>
        <begin position="13"/>
        <end position="31"/>
    </location>
</feature>
<evidence type="ECO:0000256" key="2">
    <source>
        <dbReference type="ARBA" id="ARBA00022536"/>
    </source>
</evidence>
<dbReference type="Pfam" id="PF07645">
    <property type="entry name" value="EGF_CA"/>
    <property type="match status" value="1"/>
</dbReference>
<dbReference type="Proteomes" id="UP000887013">
    <property type="component" value="Unassembled WGS sequence"/>
</dbReference>
<feature type="disulfide bond" evidence="12">
    <location>
        <begin position="83"/>
        <end position="93"/>
    </location>
</feature>
<dbReference type="GO" id="GO:0006897">
    <property type="term" value="P:endocytosis"/>
    <property type="evidence" value="ECO:0007669"/>
    <property type="project" value="UniProtKB-KW"/>
</dbReference>
<evidence type="ECO:0000256" key="7">
    <source>
        <dbReference type="ARBA" id="ARBA00022989"/>
    </source>
</evidence>
<dbReference type="Pfam" id="PF00058">
    <property type="entry name" value="Ldl_recept_b"/>
    <property type="match status" value="2"/>
</dbReference>
<dbReference type="PROSITE" id="PS50026">
    <property type="entry name" value="EGF_3"/>
    <property type="match status" value="1"/>
</dbReference>
<proteinExistence type="predicted"/>
<dbReference type="PROSITE" id="PS01187">
    <property type="entry name" value="EGF_CA"/>
    <property type="match status" value="1"/>
</dbReference>
<dbReference type="InterPro" id="IPR009030">
    <property type="entry name" value="Growth_fac_rcpt_cys_sf"/>
</dbReference>
<dbReference type="PANTHER" id="PTHR46513">
    <property type="entry name" value="VITELLOGENIN RECEPTOR-LIKE PROTEIN-RELATED-RELATED"/>
    <property type="match status" value="1"/>
</dbReference>
<keyword evidence="2 12" id="KW-0245">EGF-like domain</keyword>
<keyword evidence="3" id="KW-0254">Endocytosis</keyword>
<keyword evidence="10 16" id="KW-0675">Receptor</keyword>
<keyword evidence="6" id="KW-0677">Repeat</keyword>
<dbReference type="GO" id="GO:0005509">
    <property type="term" value="F:calcium ion binding"/>
    <property type="evidence" value="ECO:0007669"/>
    <property type="project" value="InterPro"/>
</dbReference>
<dbReference type="PROSITE" id="PS01209">
    <property type="entry name" value="LDLRA_1"/>
    <property type="match status" value="1"/>
</dbReference>
<evidence type="ECO:0000256" key="8">
    <source>
        <dbReference type="ARBA" id="ARBA00023136"/>
    </source>
</evidence>
<dbReference type="PROSITE" id="PS01186">
    <property type="entry name" value="EGF_2"/>
    <property type="match status" value="2"/>
</dbReference>
<dbReference type="InterPro" id="IPR000152">
    <property type="entry name" value="EGF-type_Asp/Asn_hydroxyl_site"/>
</dbReference>
<comment type="subcellular location">
    <subcellularLocation>
        <location evidence="1">Membrane</location>
        <topology evidence="1">Single-pass type I membrane protein</topology>
    </subcellularLocation>
</comment>
<gene>
    <name evidence="16" type="primary">yl</name>
    <name evidence="16" type="ORF">NPIL_117862</name>
</gene>
<evidence type="ECO:0000313" key="16">
    <source>
        <dbReference type="EMBL" id="GFT41555.1"/>
    </source>
</evidence>
<dbReference type="FunFam" id="2.10.25.10:FF:000009">
    <property type="entry name" value="Low-density lipoprotein receptor isoform 1"/>
    <property type="match status" value="1"/>
</dbReference>
<feature type="repeat" description="LDL-receptor class B" evidence="14">
    <location>
        <begin position="294"/>
        <end position="336"/>
    </location>
</feature>
<dbReference type="CDD" id="cd00054">
    <property type="entry name" value="EGF_CA"/>
    <property type="match status" value="1"/>
</dbReference>
<evidence type="ECO:0000313" key="17">
    <source>
        <dbReference type="Proteomes" id="UP000887013"/>
    </source>
</evidence>
<dbReference type="InterPro" id="IPR023415">
    <property type="entry name" value="LDLR_class-A_CS"/>
</dbReference>
<keyword evidence="8" id="KW-0472">Membrane</keyword>
<comment type="caution">
    <text evidence="16">The sequence shown here is derived from an EMBL/GenBank/DDBJ whole genome shotgun (WGS) entry which is preliminary data.</text>
</comment>
<evidence type="ECO:0000256" key="12">
    <source>
        <dbReference type="PROSITE-ProRule" id="PRU00076"/>
    </source>
</evidence>
<evidence type="ECO:0000256" key="11">
    <source>
        <dbReference type="ARBA" id="ARBA00023180"/>
    </source>
</evidence>
<dbReference type="InterPro" id="IPR049883">
    <property type="entry name" value="NOTCH1_EGF-like"/>
</dbReference>
<keyword evidence="5" id="KW-0732">Signal</keyword>
<evidence type="ECO:0000256" key="1">
    <source>
        <dbReference type="ARBA" id="ARBA00004479"/>
    </source>
</evidence>
<dbReference type="OrthoDB" id="8831087at2759"/>
<dbReference type="SUPFAM" id="SSF57184">
    <property type="entry name" value="Growth factor receptor domain"/>
    <property type="match status" value="1"/>
</dbReference>
<dbReference type="Gene3D" id="2.120.10.30">
    <property type="entry name" value="TolB, C-terminal domain"/>
    <property type="match status" value="2"/>
</dbReference>
<dbReference type="SMART" id="SM00192">
    <property type="entry name" value="LDLa"/>
    <property type="match status" value="1"/>
</dbReference>
<keyword evidence="11" id="KW-0325">Glycoprotein</keyword>
<feature type="repeat" description="LDL-receptor class B" evidence="14">
    <location>
        <begin position="162"/>
        <end position="205"/>
    </location>
</feature>
<dbReference type="GO" id="GO:0017147">
    <property type="term" value="F:Wnt-protein binding"/>
    <property type="evidence" value="ECO:0007669"/>
    <property type="project" value="TreeGrafter"/>
</dbReference>
<feature type="disulfide bond" evidence="13">
    <location>
        <begin position="6"/>
        <end position="18"/>
    </location>
</feature>
<dbReference type="FunFam" id="2.120.10.30:FF:000241">
    <property type="entry name" value="Low-density lipoprotein receptor-related protein 6"/>
    <property type="match status" value="1"/>
</dbReference>
<dbReference type="InterPro" id="IPR002172">
    <property type="entry name" value="LDrepeatLR_classA_rpt"/>
</dbReference>
<dbReference type="Gene3D" id="4.10.400.10">
    <property type="entry name" value="Low-density Lipoprotein Receptor"/>
    <property type="match status" value="1"/>
</dbReference>
<dbReference type="SUPFAM" id="SSF63825">
    <property type="entry name" value="YWTD domain"/>
    <property type="match status" value="2"/>
</dbReference>
<dbReference type="PROSITE" id="PS51120">
    <property type="entry name" value="LDLRB"/>
    <property type="match status" value="3"/>
</dbReference>
<dbReference type="SMART" id="SM00179">
    <property type="entry name" value="EGF_CA"/>
    <property type="match status" value="1"/>
</dbReference>
<evidence type="ECO:0000256" key="10">
    <source>
        <dbReference type="ARBA" id="ARBA00023170"/>
    </source>
</evidence>
<keyword evidence="7" id="KW-1133">Transmembrane helix</keyword>
<sequence length="792" mass="88114">TSSNPCESNQYKCLDGRCIPEVWQCDGERDCVDDSDESDCSDVCTGVDCSQKCRATSRGPECYCDDGYSLDSDNKTCSDINECLIEGFCSQQCTNLVGSYKCSCLEGFVLVNGTCEASASEPVLIFSNLNEIRAFYLRTERYVLVQKAVYEAASLDADPLESKVYWIEVSNRSSVYASKVDGTGFSVILNNGLLVPEDIAVDYVARNFYLTDSGLKQVLACKMDGSMCHTLHYTNVEIPRAIALDPPEGMVYWSYWRNGASGIYRSGMDGNHRTTLVSKKVGWINGIALDHTTNRLYWGDVRLSIIEFITLDGKTQKVLPTNEVFHPYSVAVFEDNLYWSDWKTFTLETCNKFTGDKSNVLFRENGKRIMGVHVYHPVLTTRTNNPCLSSSCSHMCLIAPLHEYRCVCPPGFNLASNEKTCLINDNFPMLLVNDDNSIYHIRPEAVGDSAVTELPTTHIELIGRLAYDWNSKTLYVTDMQRPAIYAFNMTTMIRQELVVNHLVSPEGLAFDSSNKNLYWVDSSKGTVEVVSTTTSASSTIIVDLSKPMDIVLVQNIGRMFVSTVGDDPSITMFDMDGKNAKLLNMVIATPVALAVHPTASLLYFADPKAETISFVDYLNPRSAQRILEIRVGNIISIAVNEKYLYWTDSKHNALNLLKLNASYAHTISLPGVKSGPVSRKVIYATAPLEKRSFGETTCANNNGGCSHLCLASPSGRSCSCAIGMELAKDGMTCKEIGGNKESSSSTQIYQFLKLVKMFIIDEAAEHKRGFDKQEIKVRNIEKYYLCINYYFS</sequence>
<evidence type="ECO:0000256" key="14">
    <source>
        <dbReference type="PROSITE-ProRule" id="PRU00461"/>
    </source>
</evidence>
<keyword evidence="4" id="KW-0812">Transmembrane</keyword>
<organism evidence="16 17">
    <name type="scientific">Nephila pilipes</name>
    <name type="common">Giant wood spider</name>
    <name type="synonym">Nephila maculata</name>
    <dbReference type="NCBI Taxonomy" id="299642"/>
    <lineage>
        <taxon>Eukaryota</taxon>
        <taxon>Metazoa</taxon>
        <taxon>Ecdysozoa</taxon>
        <taxon>Arthropoda</taxon>
        <taxon>Chelicerata</taxon>
        <taxon>Arachnida</taxon>
        <taxon>Araneae</taxon>
        <taxon>Araneomorphae</taxon>
        <taxon>Entelegynae</taxon>
        <taxon>Araneoidea</taxon>
        <taxon>Nephilidae</taxon>
        <taxon>Nephila</taxon>
    </lineage>
</organism>
<name>A0A8X6P152_NEPPI</name>
<reference evidence="16" key="1">
    <citation type="submission" date="2020-08" db="EMBL/GenBank/DDBJ databases">
        <title>Multicomponent nature underlies the extraordinary mechanical properties of spider dragline silk.</title>
        <authorList>
            <person name="Kono N."/>
            <person name="Nakamura H."/>
            <person name="Mori M."/>
            <person name="Yoshida Y."/>
            <person name="Ohtoshi R."/>
            <person name="Malay A.D."/>
            <person name="Moran D.A.P."/>
            <person name="Tomita M."/>
            <person name="Numata K."/>
            <person name="Arakawa K."/>
        </authorList>
    </citation>
    <scope>NUCLEOTIDE SEQUENCE</scope>
</reference>
<dbReference type="AlphaFoldDB" id="A0A8X6P152"/>
<evidence type="ECO:0000256" key="13">
    <source>
        <dbReference type="PROSITE-ProRule" id="PRU00124"/>
    </source>
</evidence>
<protein>
    <submittedName>
        <fullName evidence="16">Putative vitellogenin receptor</fullName>
    </submittedName>
</protein>
<feature type="disulfide bond" evidence="13">
    <location>
        <begin position="25"/>
        <end position="40"/>
    </location>
</feature>
<evidence type="ECO:0000256" key="3">
    <source>
        <dbReference type="ARBA" id="ARBA00022583"/>
    </source>
</evidence>